<evidence type="ECO:0000313" key="17">
    <source>
        <dbReference type="Proteomes" id="UP000301309"/>
    </source>
</evidence>
<evidence type="ECO:0000313" key="16">
    <source>
        <dbReference type="EMBL" id="GDY50148.1"/>
    </source>
</evidence>
<keyword evidence="2" id="KW-1003">Cell membrane</keyword>
<reference evidence="16 17" key="1">
    <citation type="journal article" date="2020" name="Int. J. Syst. Evol. Microbiol.">
        <title>Reclassification of Streptomyces castelarensis and Streptomyces sporoclivatus as later heterotypic synonyms of Streptomyces antimycoticus.</title>
        <authorList>
            <person name="Komaki H."/>
            <person name="Tamura T."/>
        </authorList>
    </citation>
    <scope>NUCLEOTIDE SEQUENCE [LARGE SCALE GENOMIC DNA]</scope>
    <source>
        <strain evidence="16 17">NBRC 13459</strain>
    </source>
</reference>
<comment type="caution">
    <text evidence="16">The sequence shown here is derived from an EMBL/GenBank/DDBJ whole genome shotgun (WGS) entry which is preliminary data.</text>
</comment>
<evidence type="ECO:0000256" key="2">
    <source>
        <dbReference type="ARBA" id="ARBA00022475"/>
    </source>
</evidence>
<evidence type="ECO:0000256" key="12">
    <source>
        <dbReference type="ARBA" id="ARBA00023136"/>
    </source>
</evidence>
<dbReference type="InterPro" id="IPR035965">
    <property type="entry name" value="PAS-like_dom_sf"/>
</dbReference>
<evidence type="ECO:0000256" key="5">
    <source>
        <dbReference type="ARBA" id="ARBA00022692"/>
    </source>
</evidence>
<evidence type="ECO:0000256" key="4">
    <source>
        <dbReference type="ARBA" id="ARBA00022679"/>
    </source>
</evidence>
<feature type="transmembrane region" description="Helical" evidence="13">
    <location>
        <begin position="6"/>
        <end position="29"/>
    </location>
</feature>
<keyword evidence="3" id="KW-0597">Phosphoprotein</keyword>
<dbReference type="GO" id="GO:0000160">
    <property type="term" value="P:phosphorelay signal transduction system"/>
    <property type="evidence" value="ECO:0007669"/>
    <property type="project" value="UniProtKB-KW"/>
</dbReference>
<keyword evidence="6" id="KW-0547">Nucleotide-binding</keyword>
<keyword evidence="12 13" id="KW-0472">Membrane</keyword>
<organism evidence="16 17">
    <name type="scientific">Streptomyces violaceusniger</name>
    <dbReference type="NCBI Taxonomy" id="68280"/>
    <lineage>
        <taxon>Bacteria</taxon>
        <taxon>Bacillati</taxon>
        <taxon>Actinomycetota</taxon>
        <taxon>Actinomycetes</taxon>
        <taxon>Kitasatosporales</taxon>
        <taxon>Streptomycetaceae</taxon>
        <taxon>Streptomyces</taxon>
        <taxon>Streptomyces violaceusniger group</taxon>
    </lineage>
</organism>
<sequence length="903" mass="97389">MRSAAGQVFILQIVVVLLLVVAAVTALVLQADRGSMREAQRQTLTAAESFANAPGMVQALRSQDPTAVLQPRAEAARKRAGVDFIVVTDTKGIRYTQPDPRFIGKKFIGTIGPALQGRTVIEQVTGPPLRTGKRSVQAIVPVFDARGSVVGLVAAGVTIQKVSGLVDQQLPIILAAGVGALAVAGTGTGLVTRRLQRQTHGMGPEEMTRMYDHHDAVLHAVREGVLIVDSDRRLLLANDEAQRLLDLPVDAEWHIAADLKLDEETARLLASDEPITDGVHLAGDRLLAVNKRPTAPYGGRAGWVVTLRDTTELAVVSERAEVAGERLKLLYDAGWRVGTTLDVVRTAEELSEVAVPRFADSVIVDLLDAVLRGQEPARETHRHLRRIAVSGEQAMRPLHPLGERITYSPATAQMRALESGRAVLVANLREASDWQEQAPEREHGVLQLGFHSLVTVPLQARGVVLGMATFWRSHNSPPFEEEDLSFAEELSARAAVTIDNARRFTREHVTAVTLQRSLLPRGLPEQDAVEVAWRYLPAEAGVGGDWFDVIPLSGARVALVVGDVVGHGLHAAATMGRLRTAVHNFSALDLAPEELLAHVDELVARIDSEEGTAEATDASEDESVTGATCLYAIYDPVSGRCTLARAGHPGPTVVYPDGTVSEPDVPASPPLGVGGHPFETSELHLPEGSHLVLYTDGLLEDRDRDIGTGLNLLHRALEGQAGRTPEETCQAAIEGTLPAHPSDDIALMVAGTRLFDPSKVAEWEVPSDPAAVAPVRAECGARLREWGLEDIAFATELVLSELITNAIRYGAPPVTVRLLRHRSLVCEVWDGSSTSPHLRLAKTTDEGGRGLFLVAQFTHRWGTRYTPDGKVIWTEQRLHGGTAPTTDEAPADLLLIQFDDPEL</sequence>
<dbReference type="RefSeq" id="WP_137976072.1">
    <property type="nucleotide sequence ID" value="NZ_BAAASO010000063.1"/>
</dbReference>
<dbReference type="SUPFAM" id="SSF103190">
    <property type="entry name" value="Sensory domain-like"/>
    <property type="match status" value="1"/>
</dbReference>
<feature type="domain" description="GAF" evidence="14">
    <location>
        <begin position="332"/>
        <end position="508"/>
    </location>
</feature>
<keyword evidence="8" id="KW-0378">Hydrolase</keyword>
<keyword evidence="11" id="KW-0902">Two-component regulatory system</keyword>
<dbReference type="InterPro" id="IPR033463">
    <property type="entry name" value="sCache_3"/>
</dbReference>
<dbReference type="InterPro" id="IPR052016">
    <property type="entry name" value="Bact_Sigma-Reg"/>
</dbReference>
<dbReference type="PANTHER" id="PTHR43156">
    <property type="entry name" value="STAGE II SPORULATION PROTEIN E-RELATED"/>
    <property type="match status" value="1"/>
</dbReference>
<evidence type="ECO:0000256" key="7">
    <source>
        <dbReference type="ARBA" id="ARBA00022777"/>
    </source>
</evidence>
<evidence type="ECO:0000256" key="6">
    <source>
        <dbReference type="ARBA" id="ARBA00022741"/>
    </source>
</evidence>
<keyword evidence="5 13" id="KW-0812">Transmembrane</keyword>
<protein>
    <submittedName>
        <fullName evidence="16">Histidine kinase</fullName>
    </submittedName>
</protein>
<dbReference type="GO" id="GO:0005886">
    <property type="term" value="C:plasma membrane"/>
    <property type="evidence" value="ECO:0007669"/>
    <property type="project" value="UniProtKB-SubCell"/>
</dbReference>
<evidence type="ECO:0000259" key="15">
    <source>
        <dbReference type="SMART" id="SM00331"/>
    </source>
</evidence>
<evidence type="ECO:0000256" key="10">
    <source>
        <dbReference type="ARBA" id="ARBA00022989"/>
    </source>
</evidence>
<dbReference type="SUPFAM" id="SSF81606">
    <property type="entry name" value="PP2C-like"/>
    <property type="match status" value="1"/>
</dbReference>
<dbReference type="Pfam" id="PF13185">
    <property type="entry name" value="GAF_2"/>
    <property type="match status" value="1"/>
</dbReference>
<keyword evidence="9" id="KW-0067">ATP-binding</keyword>
<keyword evidence="17" id="KW-1185">Reference proteome</keyword>
<dbReference type="Gene3D" id="3.30.450.40">
    <property type="match status" value="1"/>
</dbReference>
<dbReference type="InterPro" id="IPR036457">
    <property type="entry name" value="PPM-type-like_dom_sf"/>
</dbReference>
<dbReference type="OrthoDB" id="118142at2"/>
<keyword evidence="7 16" id="KW-0418">Kinase</keyword>
<evidence type="ECO:0000256" key="8">
    <source>
        <dbReference type="ARBA" id="ARBA00022801"/>
    </source>
</evidence>
<dbReference type="CDD" id="cd18773">
    <property type="entry name" value="PDC1_HK_sensor"/>
    <property type="match status" value="1"/>
</dbReference>
<dbReference type="InterPro" id="IPR003594">
    <property type="entry name" value="HATPase_dom"/>
</dbReference>
<evidence type="ECO:0000256" key="3">
    <source>
        <dbReference type="ARBA" id="ARBA00022553"/>
    </source>
</evidence>
<dbReference type="GO" id="GO:0016791">
    <property type="term" value="F:phosphatase activity"/>
    <property type="evidence" value="ECO:0007669"/>
    <property type="project" value="TreeGrafter"/>
</dbReference>
<dbReference type="InterPro" id="IPR036890">
    <property type="entry name" value="HATPase_C_sf"/>
</dbReference>
<evidence type="ECO:0000256" key="13">
    <source>
        <dbReference type="SAM" id="Phobius"/>
    </source>
</evidence>
<dbReference type="InterPro" id="IPR029016">
    <property type="entry name" value="GAF-like_dom_sf"/>
</dbReference>
<dbReference type="Pfam" id="PF13581">
    <property type="entry name" value="HATPase_c_2"/>
    <property type="match status" value="1"/>
</dbReference>
<dbReference type="Gene3D" id="3.30.565.10">
    <property type="entry name" value="Histidine kinase-like ATPase, C-terminal domain"/>
    <property type="match status" value="1"/>
</dbReference>
<evidence type="ECO:0000259" key="14">
    <source>
        <dbReference type="SMART" id="SM00065"/>
    </source>
</evidence>
<dbReference type="AlphaFoldDB" id="A0A4D4KUS0"/>
<dbReference type="Proteomes" id="UP000301309">
    <property type="component" value="Unassembled WGS sequence"/>
</dbReference>
<gene>
    <name evidence="16" type="ORF">SVIO_007710</name>
</gene>
<dbReference type="FunFam" id="3.30.450.40:FF:000035">
    <property type="entry name" value="PAS sensor protein"/>
    <property type="match status" value="1"/>
</dbReference>
<dbReference type="GO" id="GO:0016301">
    <property type="term" value="F:kinase activity"/>
    <property type="evidence" value="ECO:0007669"/>
    <property type="project" value="UniProtKB-KW"/>
</dbReference>
<dbReference type="FunFam" id="3.30.565.10:FF:000028">
    <property type="entry name" value="PAS sensor protein"/>
    <property type="match status" value="1"/>
</dbReference>
<dbReference type="Pfam" id="PF17203">
    <property type="entry name" value="sCache_3_2"/>
    <property type="match status" value="1"/>
</dbReference>
<dbReference type="SMART" id="SM00065">
    <property type="entry name" value="GAF"/>
    <property type="match status" value="1"/>
</dbReference>
<dbReference type="Gene3D" id="3.60.40.10">
    <property type="entry name" value="PPM-type phosphatase domain"/>
    <property type="match status" value="1"/>
</dbReference>
<dbReference type="SUPFAM" id="SSF55874">
    <property type="entry name" value="ATPase domain of HSP90 chaperone/DNA topoisomerase II/histidine kinase"/>
    <property type="match status" value="1"/>
</dbReference>
<dbReference type="Gene3D" id="3.30.450.20">
    <property type="entry name" value="PAS domain"/>
    <property type="match status" value="2"/>
</dbReference>
<accession>A0A4D4KUS0</accession>
<dbReference type="SUPFAM" id="SSF55781">
    <property type="entry name" value="GAF domain-like"/>
    <property type="match status" value="1"/>
</dbReference>
<dbReference type="GO" id="GO:0005524">
    <property type="term" value="F:ATP binding"/>
    <property type="evidence" value="ECO:0007669"/>
    <property type="project" value="UniProtKB-KW"/>
</dbReference>
<dbReference type="FunFam" id="3.60.40.10:FF:000031">
    <property type="entry name" value="PAS sensor protein"/>
    <property type="match status" value="1"/>
</dbReference>
<dbReference type="PANTHER" id="PTHR43156:SF2">
    <property type="entry name" value="STAGE II SPORULATION PROTEIN E"/>
    <property type="match status" value="1"/>
</dbReference>
<comment type="subcellular location">
    <subcellularLocation>
        <location evidence="1">Cell membrane</location>
        <topology evidence="1">Multi-pass membrane protein</topology>
    </subcellularLocation>
</comment>
<dbReference type="InterPro" id="IPR029151">
    <property type="entry name" value="Sensor-like_sf"/>
</dbReference>
<dbReference type="Pfam" id="PF07228">
    <property type="entry name" value="SpoIIE"/>
    <property type="match status" value="1"/>
</dbReference>
<evidence type="ECO:0000256" key="11">
    <source>
        <dbReference type="ARBA" id="ARBA00023012"/>
    </source>
</evidence>
<keyword evidence="4" id="KW-0808">Transferase</keyword>
<dbReference type="InterPro" id="IPR003018">
    <property type="entry name" value="GAF"/>
</dbReference>
<dbReference type="CDD" id="cd16936">
    <property type="entry name" value="HATPase_RsbW-like"/>
    <property type="match status" value="1"/>
</dbReference>
<dbReference type="EMBL" id="BJHW01000001">
    <property type="protein sequence ID" value="GDY50148.1"/>
    <property type="molecule type" value="Genomic_DNA"/>
</dbReference>
<evidence type="ECO:0000256" key="9">
    <source>
        <dbReference type="ARBA" id="ARBA00022840"/>
    </source>
</evidence>
<dbReference type="SMART" id="SM00331">
    <property type="entry name" value="PP2C_SIG"/>
    <property type="match status" value="1"/>
</dbReference>
<dbReference type="InterPro" id="IPR001932">
    <property type="entry name" value="PPM-type_phosphatase-like_dom"/>
</dbReference>
<dbReference type="SUPFAM" id="SSF55785">
    <property type="entry name" value="PYP-like sensor domain (PAS domain)"/>
    <property type="match status" value="1"/>
</dbReference>
<evidence type="ECO:0000256" key="1">
    <source>
        <dbReference type="ARBA" id="ARBA00004651"/>
    </source>
</evidence>
<proteinExistence type="predicted"/>
<feature type="transmembrane region" description="Helical" evidence="13">
    <location>
        <begin position="171"/>
        <end position="192"/>
    </location>
</feature>
<keyword evidence="10 13" id="KW-1133">Transmembrane helix</keyword>
<feature type="domain" description="PPM-type phosphatase" evidence="15">
    <location>
        <begin position="526"/>
        <end position="752"/>
    </location>
</feature>
<name>A0A4D4KUS0_STRVO</name>